<accession>H3ZB90</accession>
<dbReference type="PANTHER" id="PTHR43685">
    <property type="entry name" value="GLYCOSYLTRANSFERASE"/>
    <property type="match status" value="1"/>
</dbReference>
<dbReference type="eggNOG" id="COG1216">
    <property type="taxonomic scope" value="Bacteria"/>
</dbReference>
<name>H3ZB90_9ALTE</name>
<evidence type="ECO:0000313" key="3">
    <source>
        <dbReference type="EMBL" id="EHR42204.1"/>
    </source>
</evidence>
<dbReference type="Proteomes" id="UP000012046">
    <property type="component" value="Unassembled WGS sequence"/>
</dbReference>
<dbReference type="GO" id="GO:0016740">
    <property type="term" value="F:transferase activity"/>
    <property type="evidence" value="ECO:0007669"/>
    <property type="project" value="UniProtKB-KW"/>
</dbReference>
<dbReference type="SUPFAM" id="SSF53448">
    <property type="entry name" value="Nucleotide-diphospho-sugar transferases"/>
    <property type="match status" value="1"/>
</dbReference>
<sequence length="328" mass="37301">MSPPDTTWPLVSVIVPCYNNAETVISAVNSVLLQDYPNIEVLVIDDGSTDNSVEILATLERKIILLQQENKGSASARNTGLLAATGQFIAFNDSDDLWLPGKLSAQVNFLQQHQEIGLCYCGWMEWDGKAALISETKELVDHAPKLSKKQPGNEGWLYLDLLKESVIHTITLVMRREVVDVVGLFNTDYTIGEDYDYWIRASQYYRIAKLKQVFALYRNSSAGITKKVHNKNFRLMVLEAAIARYGLNCPSGEKFPISTLTNHLNEAHFSYGYNAMLQGHRVLAMASLKICIRKGYRFSRACLLYSICVLPWFYNHYIKYKKRKRIID</sequence>
<organism evidence="3 4">
    <name type="scientific">Alishewanella jeotgali KCTC 22429</name>
    <dbReference type="NCBI Taxonomy" id="1129374"/>
    <lineage>
        <taxon>Bacteria</taxon>
        <taxon>Pseudomonadati</taxon>
        <taxon>Pseudomonadota</taxon>
        <taxon>Gammaproteobacteria</taxon>
        <taxon>Alteromonadales</taxon>
        <taxon>Alteromonadaceae</taxon>
        <taxon>Alishewanella</taxon>
    </lineage>
</organism>
<keyword evidence="1" id="KW-0472">Membrane</keyword>
<dbReference type="EMBL" id="AHTH01000005">
    <property type="protein sequence ID" value="EHR42204.1"/>
    <property type="molecule type" value="Genomic_DNA"/>
</dbReference>
<dbReference type="Pfam" id="PF00535">
    <property type="entry name" value="Glycos_transf_2"/>
    <property type="match status" value="1"/>
</dbReference>
<evidence type="ECO:0000313" key="4">
    <source>
        <dbReference type="Proteomes" id="UP000012046"/>
    </source>
</evidence>
<dbReference type="RefSeq" id="WP_008949609.1">
    <property type="nucleotide sequence ID" value="NZ_AHTH01000005.1"/>
</dbReference>
<gene>
    <name evidence="3" type="ORF">AJE_02976</name>
</gene>
<dbReference type="STRING" id="1129374.AJE_02976"/>
<evidence type="ECO:0000256" key="1">
    <source>
        <dbReference type="SAM" id="Phobius"/>
    </source>
</evidence>
<dbReference type="PANTHER" id="PTHR43685:SF11">
    <property type="entry name" value="GLYCOSYLTRANSFERASE TAGX-RELATED"/>
    <property type="match status" value="1"/>
</dbReference>
<keyword evidence="3" id="KW-0808">Transferase</keyword>
<feature type="transmembrane region" description="Helical" evidence="1">
    <location>
        <begin position="298"/>
        <end position="315"/>
    </location>
</feature>
<keyword evidence="1" id="KW-1133">Transmembrane helix</keyword>
<comment type="caution">
    <text evidence="3">The sequence shown here is derived from an EMBL/GenBank/DDBJ whole genome shotgun (WGS) entry which is preliminary data.</text>
</comment>
<dbReference type="PATRIC" id="fig|1129374.4.peg.601"/>
<protein>
    <submittedName>
        <fullName evidence="3">Family 2 glycosyl transferase</fullName>
    </submittedName>
</protein>
<keyword evidence="1" id="KW-0812">Transmembrane</keyword>
<dbReference type="InterPro" id="IPR050834">
    <property type="entry name" value="Glycosyltransf_2"/>
</dbReference>
<dbReference type="AlphaFoldDB" id="H3ZB90"/>
<keyword evidence="4" id="KW-1185">Reference proteome</keyword>
<dbReference type="InterPro" id="IPR029044">
    <property type="entry name" value="Nucleotide-diphossugar_trans"/>
</dbReference>
<feature type="domain" description="Glycosyltransferase 2-like" evidence="2">
    <location>
        <begin position="12"/>
        <end position="120"/>
    </location>
</feature>
<dbReference type="Gene3D" id="3.90.550.10">
    <property type="entry name" value="Spore Coat Polysaccharide Biosynthesis Protein SpsA, Chain A"/>
    <property type="match status" value="1"/>
</dbReference>
<evidence type="ECO:0000259" key="2">
    <source>
        <dbReference type="Pfam" id="PF00535"/>
    </source>
</evidence>
<dbReference type="InterPro" id="IPR001173">
    <property type="entry name" value="Glyco_trans_2-like"/>
</dbReference>
<proteinExistence type="predicted"/>
<reference evidence="3 4" key="1">
    <citation type="journal article" date="2012" name="J. Bacteriol.">
        <title>Genome Sequence of Extracellular-Protease-Producing Alishewanella jeotgali Isolated from Traditional Korean Fermented Seafood.</title>
        <authorList>
            <person name="Jung J."/>
            <person name="Chun J."/>
            <person name="Park W."/>
        </authorList>
    </citation>
    <scope>NUCLEOTIDE SEQUENCE [LARGE SCALE GENOMIC DNA]</scope>
    <source>
        <strain evidence="3 4">KCTC 22429</strain>
    </source>
</reference>